<feature type="domain" description="Multidrug resistance protein MdtA-like barrel-sandwich hybrid" evidence="5">
    <location>
        <begin position="92"/>
        <end position="247"/>
    </location>
</feature>
<feature type="domain" description="Multidrug resistance protein MdtA-like C-terminal permuted SH3" evidence="7">
    <location>
        <begin position="349"/>
        <end position="407"/>
    </location>
</feature>
<gene>
    <name evidence="8" type="ORF">CU102_20105</name>
</gene>
<comment type="subcellular location">
    <subcellularLocation>
        <location evidence="1">Cell envelope</location>
    </subcellularLocation>
</comment>
<feature type="domain" description="Multidrug resistance protein MdtA-like alpha-helical hairpin" evidence="4">
    <location>
        <begin position="139"/>
        <end position="215"/>
    </location>
</feature>
<keyword evidence="9" id="KW-1185">Reference proteome</keyword>
<name>A0A2P7BGJ4_9HYPH</name>
<dbReference type="PANTHER" id="PTHR30158:SF3">
    <property type="entry name" value="MULTIDRUG EFFLUX PUMP SUBUNIT ACRA-RELATED"/>
    <property type="match status" value="1"/>
</dbReference>
<dbReference type="GO" id="GO:0022857">
    <property type="term" value="F:transmembrane transporter activity"/>
    <property type="evidence" value="ECO:0007669"/>
    <property type="project" value="InterPro"/>
</dbReference>
<dbReference type="EMBL" id="PGGO01000017">
    <property type="protein sequence ID" value="PSH65548.1"/>
    <property type="molecule type" value="Genomic_DNA"/>
</dbReference>
<keyword evidence="3" id="KW-0175">Coiled coil</keyword>
<dbReference type="GO" id="GO:0030313">
    <property type="term" value="C:cell envelope"/>
    <property type="evidence" value="ECO:0007669"/>
    <property type="project" value="UniProtKB-SubCell"/>
</dbReference>
<evidence type="ECO:0000259" key="7">
    <source>
        <dbReference type="Pfam" id="PF25967"/>
    </source>
</evidence>
<evidence type="ECO:0000259" key="6">
    <source>
        <dbReference type="Pfam" id="PF25944"/>
    </source>
</evidence>
<dbReference type="Gene3D" id="2.40.50.100">
    <property type="match status" value="1"/>
</dbReference>
<evidence type="ECO:0000256" key="3">
    <source>
        <dbReference type="SAM" id="Coils"/>
    </source>
</evidence>
<dbReference type="AlphaFoldDB" id="A0A2P7BGJ4"/>
<dbReference type="Pfam" id="PF25917">
    <property type="entry name" value="BSH_RND"/>
    <property type="match status" value="1"/>
</dbReference>
<protein>
    <submittedName>
        <fullName evidence="8">Efflux transporter periplasmic adaptor subunit</fullName>
    </submittedName>
</protein>
<dbReference type="SUPFAM" id="SSF111369">
    <property type="entry name" value="HlyD-like secretion proteins"/>
    <property type="match status" value="1"/>
</dbReference>
<dbReference type="PANTHER" id="PTHR30158">
    <property type="entry name" value="ACRA/E-RELATED COMPONENT OF DRUG EFFLUX TRANSPORTER"/>
    <property type="match status" value="1"/>
</dbReference>
<evidence type="ECO:0000313" key="8">
    <source>
        <dbReference type="EMBL" id="PSH65548.1"/>
    </source>
</evidence>
<dbReference type="Pfam" id="PF25944">
    <property type="entry name" value="Beta-barrel_RND"/>
    <property type="match status" value="1"/>
</dbReference>
<dbReference type="Gene3D" id="1.10.287.470">
    <property type="entry name" value="Helix hairpin bin"/>
    <property type="match status" value="1"/>
</dbReference>
<dbReference type="Gene3D" id="2.40.420.20">
    <property type="match status" value="1"/>
</dbReference>
<dbReference type="Gene3D" id="2.40.30.170">
    <property type="match status" value="1"/>
</dbReference>
<evidence type="ECO:0000313" key="9">
    <source>
        <dbReference type="Proteomes" id="UP000241444"/>
    </source>
</evidence>
<evidence type="ECO:0000256" key="1">
    <source>
        <dbReference type="ARBA" id="ARBA00004196"/>
    </source>
</evidence>
<sequence>MIHVGIHAEDSSGKNKSLFPTSDLRSSINVGSFWRRTSLIGATLFFIGNGVALAQTPASTDQPPPSVETSAVKLAPVTRQGEFVGTVIADQQVQLMARVEGFLDSVGFTEGSFIKAGQIAFEIEKDGYQAALDSARAALEAATAGQAGAEANLKQAEVTLTRQVELLRTANVSQSTVDQATATRDTASAQVDQAKAQISQAQANVKTAELNLSYTDIKTPISGRIGKMLVTPGNLVSPSTGTLATVVQTDPIRVQFSISDRDYLTVVNALKPNDQGVLEQSENYKPKLRLSDGTIYESPGKIAFLNNTIDSTTGTIAVFAEFPNPRLQLVPGQFVTVTVQSGEPTQLPIVPAAAVQQDRDGAFVFVLDEGNRAVIRRVSLGPRVGVDWSVTSGLANGEVIITNGIQKVRAGIVVNPTPAATGN</sequence>
<dbReference type="Pfam" id="PF25876">
    <property type="entry name" value="HH_MFP_RND"/>
    <property type="match status" value="1"/>
</dbReference>
<comment type="similarity">
    <text evidence="2">Belongs to the membrane fusion protein (MFP) (TC 8.A.1) family.</text>
</comment>
<evidence type="ECO:0000259" key="5">
    <source>
        <dbReference type="Pfam" id="PF25917"/>
    </source>
</evidence>
<evidence type="ECO:0000259" key="4">
    <source>
        <dbReference type="Pfam" id="PF25876"/>
    </source>
</evidence>
<dbReference type="InterPro" id="IPR058624">
    <property type="entry name" value="MdtA-like_HH"/>
</dbReference>
<dbReference type="GO" id="GO:0046677">
    <property type="term" value="P:response to antibiotic"/>
    <property type="evidence" value="ECO:0007669"/>
    <property type="project" value="TreeGrafter"/>
</dbReference>
<reference evidence="9" key="1">
    <citation type="submission" date="2017-11" db="EMBL/GenBank/DDBJ databases">
        <authorList>
            <person name="Kuznetsova I."/>
            <person name="Sazanova A."/>
            <person name="Chirak E."/>
            <person name="Safronova V."/>
            <person name="Willems A."/>
        </authorList>
    </citation>
    <scope>NUCLEOTIDE SEQUENCE [LARGE SCALE GENOMIC DNA]</scope>
    <source>
        <strain evidence="9">STM 196</strain>
    </source>
</reference>
<feature type="domain" description="Multidrug resistance protein MdtA-like beta-barrel" evidence="6">
    <location>
        <begin position="251"/>
        <end position="342"/>
    </location>
</feature>
<dbReference type="NCBIfam" id="TIGR01730">
    <property type="entry name" value="RND_mfp"/>
    <property type="match status" value="1"/>
</dbReference>
<dbReference type="InterPro" id="IPR058625">
    <property type="entry name" value="MdtA-like_BSH"/>
</dbReference>
<organism evidence="8 9">
    <name type="scientific">Phyllobacterium brassicacearum</name>
    <dbReference type="NCBI Taxonomy" id="314235"/>
    <lineage>
        <taxon>Bacteria</taxon>
        <taxon>Pseudomonadati</taxon>
        <taxon>Pseudomonadota</taxon>
        <taxon>Alphaproteobacteria</taxon>
        <taxon>Hyphomicrobiales</taxon>
        <taxon>Phyllobacteriaceae</taxon>
        <taxon>Phyllobacterium</taxon>
    </lineage>
</organism>
<dbReference type="GO" id="GO:0005886">
    <property type="term" value="C:plasma membrane"/>
    <property type="evidence" value="ECO:0007669"/>
    <property type="project" value="TreeGrafter"/>
</dbReference>
<dbReference type="Pfam" id="PF25967">
    <property type="entry name" value="RND-MFP_C"/>
    <property type="match status" value="1"/>
</dbReference>
<dbReference type="InterPro" id="IPR058627">
    <property type="entry name" value="MdtA-like_C"/>
</dbReference>
<feature type="coiled-coil region" evidence="3">
    <location>
        <begin position="177"/>
        <end position="211"/>
    </location>
</feature>
<dbReference type="Proteomes" id="UP000241444">
    <property type="component" value="Unassembled WGS sequence"/>
</dbReference>
<proteinExistence type="inferred from homology"/>
<dbReference type="InterPro" id="IPR006143">
    <property type="entry name" value="RND_pump_MFP"/>
</dbReference>
<accession>A0A2P7BGJ4</accession>
<comment type="caution">
    <text evidence="8">The sequence shown here is derived from an EMBL/GenBank/DDBJ whole genome shotgun (WGS) entry which is preliminary data.</text>
</comment>
<dbReference type="InterPro" id="IPR058626">
    <property type="entry name" value="MdtA-like_b-barrel"/>
</dbReference>
<evidence type="ECO:0000256" key="2">
    <source>
        <dbReference type="ARBA" id="ARBA00009477"/>
    </source>
</evidence>